<proteinExistence type="predicted"/>
<gene>
    <name evidence="1" type="ORF">DVA86_06065</name>
</gene>
<accession>A0A345XZQ4</accession>
<keyword evidence="2" id="KW-1185">Reference proteome</keyword>
<protein>
    <submittedName>
        <fullName evidence="1">Uncharacterized protein</fullName>
    </submittedName>
</protein>
<dbReference type="EMBL" id="CP031320">
    <property type="protein sequence ID" value="AXK37120.1"/>
    <property type="molecule type" value="Genomic_DNA"/>
</dbReference>
<evidence type="ECO:0000313" key="1">
    <source>
        <dbReference type="EMBL" id="AXK37120.1"/>
    </source>
</evidence>
<dbReference type="KEGG" id="sarm:DVA86_06065"/>
<dbReference type="RefSeq" id="WP_208876382.1">
    <property type="nucleotide sequence ID" value="NZ_CP031320.1"/>
</dbReference>
<dbReference type="Proteomes" id="UP000254425">
    <property type="component" value="Chromosome"/>
</dbReference>
<dbReference type="AlphaFoldDB" id="A0A345XZQ4"/>
<name>A0A345XZQ4_9ACTN</name>
<organism evidence="1 2">
    <name type="scientific">Streptomyces armeniacus</name>
    <dbReference type="NCBI Taxonomy" id="83291"/>
    <lineage>
        <taxon>Bacteria</taxon>
        <taxon>Bacillati</taxon>
        <taxon>Actinomycetota</taxon>
        <taxon>Actinomycetes</taxon>
        <taxon>Kitasatosporales</taxon>
        <taxon>Streptomycetaceae</taxon>
        <taxon>Streptomyces</taxon>
    </lineage>
</organism>
<evidence type="ECO:0000313" key="2">
    <source>
        <dbReference type="Proteomes" id="UP000254425"/>
    </source>
</evidence>
<sequence length="149" mass="16932">MPDDTPLTRTSFRKLSPILAPRPLPELPERRWTDDEWDRIRHGVRARGMDDRWHVFAEGEVVHVHRSWTGNGIYEVRFAPAEGGEGGWRIASAVVETDPQRYRSRGGEFERVTLELVLSTAVLGEPARELAARQKELLALPAEGLPEQE</sequence>
<reference evidence="1 2" key="1">
    <citation type="submission" date="2018-07" db="EMBL/GenBank/DDBJ databases">
        <title>Draft genome of the type strain Streptomyces armeniacus ATCC 15676.</title>
        <authorList>
            <person name="Labana P."/>
            <person name="Gosse J.T."/>
            <person name="Boddy C.N."/>
        </authorList>
    </citation>
    <scope>NUCLEOTIDE SEQUENCE [LARGE SCALE GENOMIC DNA]</scope>
    <source>
        <strain evidence="1 2">ATCC 15676</strain>
    </source>
</reference>